<organism evidence="2 3">
    <name type="scientific">Actinomortierella ambigua</name>
    <dbReference type="NCBI Taxonomy" id="1343610"/>
    <lineage>
        <taxon>Eukaryota</taxon>
        <taxon>Fungi</taxon>
        <taxon>Fungi incertae sedis</taxon>
        <taxon>Mucoromycota</taxon>
        <taxon>Mortierellomycotina</taxon>
        <taxon>Mortierellomycetes</taxon>
        <taxon>Mortierellales</taxon>
        <taxon>Mortierellaceae</taxon>
        <taxon>Actinomortierella</taxon>
    </lineage>
</organism>
<dbReference type="CDD" id="cd00160">
    <property type="entry name" value="RhoGEF"/>
    <property type="match status" value="1"/>
</dbReference>
<dbReference type="PROSITE" id="PS50010">
    <property type="entry name" value="DH_2"/>
    <property type="match status" value="1"/>
</dbReference>
<dbReference type="SMART" id="SM00325">
    <property type="entry name" value="RhoGEF"/>
    <property type="match status" value="1"/>
</dbReference>
<dbReference type="InterPro" id="IPR035899">
    <property type="entry name" value="DBL_dom_sf"/>
</dbReference>
<reference evidence="2" key="1">
    <citation type="journal article" date="2020" name="Fungal Divers.">
        <title>Resolving the Mortierellaceae phylogeny through synthesis of multi-gene phylogenetics and phylogenomics.</title>
        <authorList>
            <person name="Vandepol N."/>
            <person name="Liber J."/>
            <person name="Desiro A."/>
            <person name="Na H."/>
            <person name="Kennedy M."/>
            <person name="Barry K."/>
            <person name="Grigoriev I.V."/>
            <person name="Miller A.N."/>
            <person name="O'Donnell K."/>
            <person name="Stajich J.E."/>
            <person name="Bonito G."/>
        </authorList>
    </citation>
    <scope>NUCLEOTIDE SEQUENCE</scope>
    <source>
        <strain evidence="2">BC1065</strain>
    </source>
</reference>
<feature type="domain" description="DH" evidence="1">
    <location>
        <begin position="185"/>
        <end position="326"/>
    </location>
</feature>
<evidence type="ECO:0000313" key="3">
    <source>
        <dbReference type="Proteomes" id="UP000807716"/>
    </source>
</evidence>
<dbReference type="Proteomes" id="UP000807716">
    <property type="component" value="Unassembled WGS sequence"/>
</dbReference>
<comment type="caution">
    <text evidence="2">The sequence shown here is derived from an EMBL/GenBank/DDBJ whole genome shotgun (WGS) entry which is preliminary data.</text>
</comment>
<dbReference type="Pfam" id="PF00621">
    <property type="entry name" value="RhoGEF"/>
    <property type="match status" value="1"/>
</dbReference>
<protein>
    <recommendedName>
        <fullName evidence="1">DH domain-containing protein</fullName>
    </recommendedName>
</protein>
<dbReference type="AlphaFoldDB" id="A0A9P6QCH2"/>
<evidence type="ECO:0000313" key="2">
    <source>
        <dbReference type="EMBL" id="KAG0264235.1"/>
    </source>
</evidence>
<dbReference type="InterPro" id="IPR000219">
    <property type="entry name" value="DH_dom"/>
</dbReference>
<accession>A0A9P6QCH2</accession>
<dbReference type="EMBL" id="JAAAJB010000144">
    <property type="protein sequence ID" value="KAG0264235.1"/>
    <property type="molecule type" value="Genomic_DNA"/>
</dbReference>
<dbReference type="SUPFAM" id="SSF48065">
    <property type="entry name" value="DBL homology domain (DH-domain)"/>
    <property type="match status" value="1"/>
</dbReference>
<keyword evidence="3" id="KW-1185">Reference proteome</keyword>
<proteinExistence type="predicted"/>
<gene>
    <name evidence="2" type="ORF">DFQ27_001354</name>
</gene>
<dbReference type="GO" id="GO:0005737">
    <property type="term" value="C:cytoplasm"/>
    <property type="evidence" value="ECO:0007669"/>
    <property type="project" value="TreeGrafter"/>
</dbReference>
<dbReference type="InterPro" id="IPR051092">
    <property type="entry name" value="FYVE_RhoGEF_PH"/>
</dbReference>
<dbReference type="PANTHER" id="PTHR12673">
    <property type="entry name" value="FACIOGENITAL DYSPLASIA PROTEIN"/>
    <property type="match status" value="1"/>
</dbReference>
<dbReference type="OrthoDB" id="660555at2759"/>
<dbReference type="Gene3D" id="1.20.900.10">
    <property type="entry name" value="Dbl homology (DH) domain"/>
    <property type="match status" value="1"/>
</dbReference>
<dbReference type="GO" id="GO:0005085">
    <property type="term" value="F:guanyl-nucleotide exchange factor activity"/>
    <property type="evidence" value="ECO:0007669"/>
    <property type="project" value="InterPro"/>
</dbReference>
<dbReference type="PANTHER" id="PTHR12673:SF270">
    <property type="entry name" value="FYVE-TYPE DOMAIN-CONTAINING PROTEIN"/>
    <property type="match status" value="1"/>
</dbReference>
<sequence>MKFMNVQVPESLLSTPEFARLVSMYSKQQIIQGVLHHAFKEYLSSIPDLDLILKQEIAQSRDHSVFILSDLGWTGSDGHVMSLVDCLAEIKHESFPGILRNLEAQMRPSAMTIDIVFPDSSGHPEDKKTRFWEFFKTLGDRVELEPFSLIQPRTERFSAFKTYEKVYLCEARYFEGSNRPLDKYEIRVVFNNIEQIVAANTAFLRDLDTYRSEVRPQRDLGDICKQHMKLMACYRRYLLGYSKSTQMVARLLKKNVNFQKFLDRKREMAHDLALSDLLVEPTQRIARYPLLFKEILAGTPAGSHERKGLLRAIELASEISEMDNGKPEQNAALQFRIRNTVDGCPDTLIRADRAVHAFLDGHEANMLTGEKGKPLTMVLFSDKVMLLRRPKSSRGEQLFAASGLSSGRITEKRETILSSKWKFLGWMDVTKLEIVCVEQTDPEGLFCIITRDAVDSKEEPWEAIRGFLPEDLDKRDPFISKFNAALSLSKAHKGDPSYTCRLHVADLELFFNAYSESIYRDIKHKVACWNIMGQMSLLGQMTLFYQDEHGIKPEVIQAIKLPPFVGVIEDTGSSYSVMLRGKISMEGCTGSLANSKVPSSFTDLEAFQICLTELASPTAL</sequence>
<name>A0A9P6QCH2_9FUNG</name>
<evidence type="ECO:0000259" key="1">
    <source>
        <dbReference type="PROSITE" id="PS50010"/>
    </source>
</evidence>